<dbReference type="Proteomes" id="UP000435802">
    <property type="component" value="Unassembled WGS sequence"/>
</dbReference>
<reference evidence="1 2" key="1">
    <citation type="submission" date="2019-12" db="EMBL/GenBank/DDBJ databases">
        <title>Shinella kummerowiae sp. nov., a symbiotic bacterium isolated from root nodules of the herbal legume Kummerowia stipulacea.</title>
        <authorList>
            <person name="Gao J."/>
        </authorList>
    </citation>
    <scope>NUCLEOTIDE SEQUENCE [LARGE SCALE GENOMIC DNA]</scope>
    <source>
        <strain evidence="1 2">CCBAU 25048</strain>
    </source>
</reference>
<dbReference type="InterPro" id="IPR009933">
    <property type="entry name" value="VirD1"/>
</dbReference>
<dbReference type="GO" id="GO:0004519">
    <property type="term" value="F:endonuclease activity"/>
    <property type="evidence" value="ECO:0007669"/>
    <property type="project" value="InterPro"/>
</dbReference>
<sequence length="153" mass="16811">MTDNSGVLDAFATVSRTQRLPKKIDPAGYKVVSVRLREGEFATLARQAAKCGMSNNMALRVAARRIAGFIEIDAATREALQSISTRIGEISSSIRRISHLAPGRPGFDMEQFMKDRAAFGREFVELDGHLRSLLSLSKRRIDGCALLLDEASD</sequence>
<proteinExistence type="predicted"/>
<dbReference type="EMBL" id="WUMK01000014">
    <property type="protein sequence ID" value="MXN49016.1"/>
    <property type="molecule type" value="Genomic_DNA"/>
</dbReference>
<dbReference type="AlphaFoldDB" id="A0A6N8SP76"/>
<dbReference type="Pfam" id="PF07328">
    <property type="entry name" value="VirD1"/>
    <property type="match status" value="1"/>
</dbReference>
<name>A0A6N8SP76_9HYPH</name>
<accession>A0A6N8SP76</accession>
<protein>
    <submittedName>
        <fullName evidence="1">Type IV secretion system protein VirD</fullName>
    </submittedName>
</protein>
<evidence type="ECO:0000313" key="2">
    <source>
        <dbReference type="Proteomes" id="UP000435802"/>
    </source>
</evidence>
<gene>
    <name evidence="1" type="ORF">GR138_27825</name>
</gene>
<organism evidence="1 2">
    <name type="scientific">Shinella kummerowiae</name>
    <dbReference type="NCBI Taxonomy" id="417745"/>
    <lineage>
        <taxon>Bacteria</taxon>
        <taxon>Pseudomonadati</taxon>
        <taxon>Pseudomonadota</taxon>
        <taxon>Alphaproteobacteria</taxon>
        <taxon>Hyphomicrobiales</taxon>
        <taxon>Rhizobiaceae</taxon>
        <taxon>Shinella</taxon>
    </lineage>
</organism>
<dbReference type="OrthoDB" id="8373062at2"/>
<evidence type="ECO:0000313" key="1">
    <source>
        <dbReference type="EMBL" id="MXN49016.1"/>
    </source>
</evidence>
<dbReference type="RefSeq" id="WP_160862493.1">
    <property type="nucleotide sequence ID" value="NZ_WUMK01000014.1"/>
</dbReference>
<keyword evidence="2" id="KW-1185">Reference proteome</keyword>
<comment type="caution">
    <text evidence="1">The sequence shown here is derived from an EMBL/GenBank/DDBJ whole genome shotgun (WGS) entry which is preliminary data.</text>
</comment>